<dbReference type="Gene3D" id="2.40.50.100">
    <property type="match status" value="1"/>
</dbReference>
<feature type="domain" description="CzcB-like barrel-sandwich hybrid" evidence="2">
    <location>
        <begin position="80"/>
        <end position="206"/>
    </location>
</feature>
<name>A0A1Y6D2C8_9GAMM</name>
<dbReference type="Gene3D" id="2.40.420.20">
    <property type="match status" value="1"/>
</dbReference>
<dbReference type="InterPro" id="IPR058647">
    <property type="entry name" value="BSH_CzcB-like"/>
</dbReference>
<dbReference type="InterPro" id="IPR006143">
    <property type="entry name" value="RND_pump_MFP"/>
</dbReference>
<dbReference type="Gene3D" id="1.10.287.470">
    <property type="entry name" value="Helix hairpin bin"/>
    <property type="match status" value="1"/>
</dbReference>
<keyword evidence="5" id="KW-1185">Reference proteome</keyword>
<sequence>MRFFDSGRRSRTSRLILAGISLLILHAPVSGEEDAAAVPVETDVAVELGHIARMTLRAYVTAYGAVEAEPAQGGKPPASAWVAAPLAGLVAEARCEEGQRVQRGQALFSLDHRLADMQVEKARLAVVLAERNLRRKRSLSPDDNISPKLLDEAEHLWETARQDLAQAQVQRSLLDIVAPLGGTVVRVNVRPGEAVGGNAPVAEIVDLDRLVVNAAVPGAEAQPVRIGQPTALSVATGTGSGTKTDATPSSAPGLVAFIGLQIDPKTATVPVRIALPPGSGVRPGQFVQARIAVEVRPDRLAVPLESVVTRDGESAVFVVEGDRARRVPVRFGLRDGDAVEVEGEGLREGLEIVTVGAFGLPDNTRIHAIAR</sequence>
<gene>
    <name evidence="4" type="ORF">SAMN02949497_2364</name>
</gene>
<dbReference type="Gene3D" id="2.40.30.170">
    <property type="match status" value="1"/>
</dbReference>
<evidence type="ECO:0000259" key="3">
    <source>
        <dbReference type="Pfam" id="PF25975"/>
    </source>
</evidence>
<dbReference type="Pfam" id="PF25973">
    <property type="entry name" value="BSH_CzcB"/>
    <property type="match status" value="1"/>
</dbReference>
<evidence type="ECO:0000259" key="2">
    <source>
        <dbReference type="Pfam" id="PF25973"/>
    </source>
</evidence>
<dbReference type="PANTHER" id="PTHR30469:SF38">
    <property type="entry name" value="HLYD FAMILY SECRETION PROTEIN"/>
    <property type="match status" value="1"/>
</dbReference>
<proteinExistence type="inferred from homology"/>
<dbReference type="SUPFAM" id="SSF111369">
    <property type="entry name" value="HlyD-like secretion proteins"/>
    <property type="match status" value="1"/>
</dbReference>
<accession>A0A1Y6D2C8</accession>
<organism evidence="4 5">
    <name type="scientific">Methylomagnum ishizawai</name>
    <dbReference type="NCBI Taxonomy" id="1760988"/>
    <lineage>
        <taxon>Bacteria</taxon>
        <taxon>Pseudomonadati</taxon>
        <taxon>Pseudomonadota</taxon>
        <taxon>Gammaproteobacteria</taxon>
        <taxon>Methylococcales</taxon>
        <taxon>Methylococcaceae</taxon>
        <taxon>Methylomagnum</taxon>
    </lineage>
</organism>
<protein>
    <submittedName>
        <fullName evidence="4">Biotin-lipoyl like</fullName>
    </submittedName>
</protein>
<dbReference type="InterPro" id="IPR058649">
    <property type="entry name" value="CzcB_C"/>
</dbReference>
<dbReference type="GO" id="GO:1990281">
    <property type="term" value="C:efflux pump complex"/>
    <property type="evidence" value="ECO:0007669"/>
    <property type="project" value="TreeGrafter"/>
</dbReference>
<evidence type="ECO:0000256" key="1">
    <source>
        <dbReference type="ARBA" id="ARBA00009477"/>
    </source>
</evidence>
<dbReference type="Proteomes" id="UP000192923">
    <property type="component" value="Unassembled WGS sequence"/>
</dbReference>
<dbReference type="EMBL" id="FXAM01000001">
    <property type="protein sequence ID" value="SMF95023.1"/>
    <property type="molecule type" value="Genomic_DNA"/>
</dbReference>
<evidence type="ECO:0000313" key="5">
    <source>
        <dbReference type="Proteomes" id="UP000192923"/>
    </source>
</evidence>
<feature type="domain" description="CzcB-like C-terminal circularly permuted SH3-like" evidence="3">
    <location>
        <begin position="300"/>
        <end position="359"/>
    </location>
</feature>
<evidence type="ECO:0000313" key="4">
    <source>
        <dbReference type="EMBL" id="SMF95023.1"/>
    </source>
</evidence>
<dbReference type="AlphaFoldDB" id="A0A1Y6D2C8"/>
<dbReference type="STRING" id="1760988.SAMN02949497_2364"/>
<dbReference type="GO" id="GO:0015562">
    <property type="term" value="F:efflux transmembrane transporter activity"/>
    <property type="evidence" value="ECO:0007669"/>
    <property type="project" value="TreeGrafter"/>
</dbReference>
<dbReference type="PANTHER" id="PTHR30469">
    <property type="entry name" value="MULTIDRUG RESISTANCE PROTEIN MDTA"/>
    <property type="match status" value="1"/>
</dbReference>
<dbReference type="Pfam" id="PF25975">
    <property type="entry name" value="CzcB_C"/>
    <property type="match status" value="1"/>
</dbReference>
<comment type="similarity">
    <text evidence="1">Belongs to the membrane fusion protein (MFP) (TC 8.A.1) family.</text>
</comment>
<dbReference type="NCBIfam" id="TIGR01730">
    <property type="entry name" value="RND_mfp"/>
    <property type="match status" value="1"/>
</dbReference>
<reference evidence="4 5" key="1">
    <citation type="submission" date="2016-12" db="EMBL/GenBank/DDBJ databases">
        <authorList>
            <person name="Song W.-J."/>
            <person name="Kurnit D.M."/>
        </authorList>
    </citation>
    <scope>NUCLEOTIDE SEQUENCE [LARGE SCALE GENOMIC DNA]</scope>
    <source>
        <strain evidence="4 5">175</strain>
    </source>
</reference>